<evidence type="ECO:0000313" key="4">
    <source>
        <dbReference type="Proteomes" id="UP001226867"/>
    </source>
</evidence>
<accession>A0ABT9S299</accession>
<proteinExistence type="predicted"/>
<sequence>MNSQQIKTWAWVHKWSSLVCTVFMLLLCLTGLPLIFHHEIGHLLGTEVESPKMPANTPRVSLDRVIEVAKAQYPERVVQFVSQAEDDDGMWFVTLTQTPAPTDDFKSVVVDARTGAILAQPKFDEGFMYVMYKLHVDLFAGLPGKLFLGFMGLLLLVAIVSGTVLYAPFMRKLDFGTVRREKRPRLKWLDLHNLLGVVTLVWAFVVGGTGMINTWADLIIKYWQHDQLSGLLAPYQGQPTVPVAERGSLQRSLEAAEARAPGMKVSFIAFPGTSFSSPHHHTVFLRGSEPFTSRLLQPVLVDAKTDQVTASPKLPWYLTGLLVSQPLHFGDYGGMPMQILWALLDIATIIVLGSGLYLWLKKAKGAPAAHARDAAAGAPSHPPVGAVHPAAAKVEAQT</sequence>
<keyword evidence="1" id="KW-0472">Membrane</keyword>
<dbReference type="PANTHER" id="PTHR34219:SF3">
    <property type="entry name" value="BLL7967 PROTEIN"/>
    <property type="match status" value="1"/>
</dbReference>
<protein>
    <submittedName>
        <fullName evidence="3">Iron-regulated membrane protein</fullName>
    </submittedName>
</protein>
<comment type="caution">
    <text evidence="3">The sequence shown here is derived from an EMBL/GenBank/DDBJ whole genome shotgun (WGS) entry which is preliminary data.</text>
</comment>
<feature type="transmembrane region" description="Helical" evidence="1">
    <location>
        <begin position="339"/>
        <end position="360"/>
    </location>
</feature>
<feature type="domain" description="PepSY" evidence="2">
    <location>
        <begin position="60"/>
        <end position="120"/>
    </location>
</feature>
<evidence type="ECO:0000256" key="1">
    <source>
        <dbReference type="SAM" id="Phobius"/>
    </source>
</evidence>
<dbReference type="Proteomes" id="UP001226867">
    <property type="component" value="Unassembled WGS sequence"/>
</dbReference>
<feature type="transmembrane region" description="Helical" evidence="1">
    <location>
        <begin position="191"/>
        <end position="212"/>
    </location>
</feature>
<gene>
    <name evidence="3" type="ORF">J2W36_000716</name>
</gene>
<dbReference type="EMBL" id="JAUSRO010000002">
    <property type="protein sequence ID" value="MDP9898481.1"/>
    <property type="molecule type" value="Genomic_DNA"/>
</dbReference>
<dbReference type="PANTHER" id="PTHR34219">
    <property type="entry name" value="IRON-REGULATED INNER MEMBRANE PROTEIN-RELATED"/>
    <property type="match status" value="1"/>
</dbReference>
<feature type="transmembrane region" description="Helical" evidence="1">
    <location>
        <begin position="146"/>
        <end position="170"/>
    </location>
</feature>
<dbReference type="InterPro" id="IPR005625">
    <property type="entry name" value="PepSY-ass_TM"/>
</dbReference>
<dbReference type="RefSeq" id="WP_307688297.1">
    <property type="nucleotide sequence ID" value="NZ_JAUSRO010000002.1"/>
</dbReference>
<feature type="transmembrane region" description="Helical" evidence="1">
    <location>
        <begin position="12"/>
        <end position="36"/>
    </location>
</feature>
<keyword evidence="1" id="KW-1133">Transmembrane helix</keyword>
<keyword evidence="4" id="KW-1185">Reference proteome</keyword>
<organism evidence="3 4">
    <name type="scientific">Variovorax ginsengisoli</name>
    <dbReference type="NCBI Taxonomy" id="363844"/>
    <lineage>
        <taxon>Bacteria</taxon>
        <taxon>Pseudomonadati</taxon>
        <taxon>Pseudomonadota</taxon>
        <taxon>Betaproteobacteria</taxon>
        <taxon>Burkholderiales</taxon>
        <taxon>Comamonadaceae</taxon>
        <taxon>Variovorax</taxon>
    </lineage>
</organism>
<reference evidence="3 4" key="1">
    <citation type="submission" date="2023-07" db="EMBL/GenBank/DDBJ databases">
        <title>Sorghum-associated microbial communities from plants grown in Nebraska, USA.</title>
        <authorList>
            <person name="Schachtman D."/>
        </authorList>
    </citation>
    <scope>NUCLEOTIDE SEQUENCE [LARGE SCALE GENOMIC DNA]</scope>
    <source>
        <strain evidence="3 4">DS1607</strain>
    </source>
</reference>
<evidence type="ECO:0000313" key="3">
    <source>
        <dbReference type="EMBL" id="MDP9898481.1"/>
    </source>
</evidence>
<evidence type="ECO:0000259" key="2">
    <source>
        <dbReference type="Pfam" id="PF03413"/>
    </source>
</evidence>
<dbReference type="InterPro" id="IPR025711">
    <property type="entry name" value="PepSY"/>
</dbReference>
<keyword evidence="1" id="KW-0812">Transmembrane</keyword>
<dbReference type="Pfam" id="PF03929">
    <property type="entry name" value="PepSY_TM"/>
    <property type="match status" value="1"/>
</dbReference>
<dbReference type="Pfam" id="PF03413">
    <property type="entry name" value="PepSY"/>
    <property type="match status" value="1"/>
</dbReference>
<name>A0ABT9S299_9BURK</name>